<sequence>MEAVVQSDDYFMLSGIQHYAFCPRQWALIHIEQQWKENVLTTEGNDVHRLVDDPEFDETRGDKRTVRSMPLVSDQLGIRGIADMVEFSRQAFTSEETVVLDGREGYWLVRPVEYKRGKPKPDDRDALQLCAQAICLEEMMGVSIQEGDLFYHEIRRREQVEFTAALRVRVAAIVAEMREMYAASRTPKANYKSHCRQCSLVTLCKPKWTGKGAKSAAAYVQSWIGVQEQ</sequence>
<evidence type="ECO:0000259" key="14">
    <source>
        <dbReference type="Pfam" id="PF01930"/>
    </source>
</evidence>
<protein>
    <recommendedName>
        <fullName evidence="4 13">CRISPR-associated exonuclease Cas4</fullName>
        <ecNumber evidence="3 13">3.1.12.1</ecNumber>
    </recommendedName>
</protein>
<gene>
    <name evidence="15" type="ORF">A7K91_15180</name>
</gene>
<organism evidence="15 16">
    <name type="scientific">Paenibacillus oryzae</name>
    <dbReference type="NCBI Taxonomy" id="1844972"/>
    <lineage>
        <taxon>Bacteria</taxon>
        <taxon>Bacillati</taxon>
        <taxon>Bacillota</taxon>
        <taxon>Bacilli</taxon>
        <taxon>Bacillales</taxon>
        <taxon>Paenibacillaceae</taxon>
        <taxon>Paenibacillus</taxon>
    </lineage>
</organism>
<evidence type="ECO:0000256" key="11">
    <source>
        <dbReference type="ARBA" id="ARBA00023118"/>
    </source>
</evidence>
<dbReference type="Proteomes" id="UP000092024">
    <property type="component" value="Unassembled WGS sequence"/>
</dbReference>
<dbReference type="Gene3D" id="3.90.320.10">
    <property type="match status" value="1"/>
</dbReference>
<keyword evidence="6 13" id="KW-0479">Metal-binding</keyword>
<dbReference type="AlphaFoldDB" id="A0A1A5YTL5"/>
<dbReference type="GO" id="GO:0051536">
    <property type="term" value="F:iron-sulfur cluster binding"/>
    <property type="evidence" value="ECO:0007669"/>
    <property type="project" value="UniProtKB-KW"/>
</dbReference>
<dbReference type="EC" id="3.1.12.1" evidence="3 13"/>
<evidence type="ECO:0000256" key="5">
    <source>
        <dbReference type="ARBA" id="ARBA00022722"/>
    </source>
</evidence>
<comment type="caution">
    <text evidence="15">The sequence shown here is derived from an EMBL/GenBank/DDBJ whole genome shotgun (WGS) entry which is preliminary data.</text>
</comment>
<dbReference type="InterPro" id="IPR011604">
    <property type="entry name" value="PDDEXK-like_dom_sf"/>
</dbReference>
<evidence type="ECO:0000256" key="2">
    <source>
        <dbReference type="ARBA" id="ARBA00009189"/>
    </source>
</evidence>
<dbReference type="InterPro" id="IPR013343">
    <property type="entry name" value="CRISPR-assoc_prot_Cas4"/>
</dbReference>
<keyword evidence="8 13" id="KW-0269">Exonuclease</keyword>
<dbReference type="STRING" id="1844972.A7K91_15180"/>
<evidence type="ECO:0000256" key="1">
    <source>
        <dbReference type="ARBA" id="ARBA00001966"/>
    </source>
</evidence>
<evidence type="ECO:0000256" key="3">
    <source>
        <dbReference type="ARBA" id="ARBA00012768"/>
    </source>
</evidence>
<reference evidence="15 16" key="1">
    <citation type="submission" date="2016-05" db="EMBL/GenBank/DDBJ databases">
        <title>Paenibacillus oryzae. sp. nov., isolated from the rice root.</title>
        <authorList>
            <person name="Zhang J."/>
            <person name="Zhang X."/>
        </authorList>
    </citation>
    <scope>NUCLEOTIDE SEQUENCE [LARGE SCALE GENOMIC DNA]</scope>
    <source>
        <strain evidence="15 16">1DrF-4</strain>
    </source>
</reference>
<dbReference type="PANTHER" id="PTHR36531">
    <property type="entry name" value="CRISPR-ASSOCIATED EXONUCLEASE CAS4"/>
    <property type="match status" value="1"/>
</dbReference>
<evidence type="ECO:0000256" key="13">
    <source>
        <dbReference type="RuleBase" id="RU365022"/>
    </source>
</evidence>
<evidence type="ECO:0000256" key="7">
    <source>
        <dbReference type="ARBA" id="ARBA00022801"/>
    </source>
</evidence>
<keyword evidence="7 13" id="KW-0378">Hydrolase</keyword>
<dbReference type="RefSeq" id="WP_068678852.1">
    <property type="nucleotide sequence ID" value="NZ_LYPA01000023.1"/>
</dbReference>
<dbReference type="GO" id="GO:0046872">
    <property type="term" value="F:metal ion binding"/>
    <property type="evidence" value="ECO:0007669"/>
    <property type="project" value="UniProtKB-KW"/>
</dbReference>
<name>A0A1A5YTL5_9BACL</name>
<comment type="cofactor">
    <cofactor evidence="1">
        <name>[4Fe-4S] cluster</name>
        <dbReference type="ChEBI" id="CHEBI:49883"/>
    </cofactor>
</comment>
<evidence type="ECO:0000313" key="16">
    <source>
        <dbReference type="Proteomes" id="UP000092024"/>
    </source>
</evidence>
<evidence type="ECO:0000313" key="15">
    <source>
        <dbReference type="EMBL" id="OBR68967.1"/>
    </source>
</evidence>
<accession>A0A1A5YTL5</accession>
<proteinExistence type="inferred from homology"/>
<keyword evidence="16" id="KW-1185">Reference proteome</keyword>
<comment type="cofactor">
    <cofactor evidence="13">
        <name>iron-sulfur cluster</name>
        <dbReference type="ChEBI" id="CHEBI:30408"/>
    </cofactor>
</comment>
<evidence type="ECO:0000256" key="8">
    <source>
        <dbReference type="ARBA" id="ARBA00022839"/>
    </source>
</evidence>
<evidence type="ECO:0000256" key="10">
    <source>
        <dbReference type="ARBA" id="ARBA00023014"/>
    </source>
</evidence>
<comment type="similarity">
    <text evidence="2 13">Belongs to the CRISPR-associated exonuclease Cas4 family.</text>
</comment>
<evidence type="ECO:0000256" key="4">
    <source>
        <dbReference type="ARBA" id="ARBA00020049"/>
    </source>
</evidence>
<dbReference type="GO" id="GO:0051607">
    <property type="term" value="P:defense response to virus"/>
    <property type="evidence" value="ECO:0007669"/>
    <property type="project" value="UniProtKB-KW"/>
</dbReference>
<dbReference type="OrthoDB" id="9781776at2"/>
<dbReference type="NCBIfam" id="TIGR00372">
    <property type="entry name" value="cas4"/>
    <property type="match status" value="1"/>
</dbReference>
<comment type="cofactor">
    <cofactor evidence="13">
        <name>Mg(2+)</name>
        <dbReference type="ChEBI" id="CHEBI:18420"/>
    </cofactor>
    <cofactor evidence="13">
        <name>Mn(2+)</name>
        <dbReference type="ChEBI" id="CHEBI:29035"/>
    </cofactor>
    <text evidence="13">Mg(2+) or Mn(2+) required for ssDNA cleavage activity.</text>
</comment>
<dbReference type="Pfam" id="PF01930">
    <property type="entry name" value="Cas_Cas4"/>
    <property type="match status" value="1"/>
</dbReference>
<keyword evidence="10 13" id="KW-0411">Iron-sulfur</keyword>
<dbReference type="EMBL" id="LYPA01000023">
    <property type="protein sequence ID" value="OBR68967.1"/>
    <property type="molecule type" value="Genomic_DNA"/>
</dbReference>
<dbReference type="InterPro" id="IPR051827">
    <property type="entry name" value="Cas4_exonuclease"/>
</dbReference>
<keyword evidence="11 13" id="KW-0051">Antiviral defense</keyword>
<evidence type="ECO:0000256" key="12">
    <source>
        <dbReference type="ARBA" id="ARBA00023211"/>
    </source>
</evidence>
<dbReference type="GO" id="GO:0004527">
    <property type="term" value="F:exonuclease activity"/>
    <property type="evidence" value="ECO:0007669"/>
    <property type="project" value="UniProtKB-KW"/>
</dbReference>
<feature type="domain" description="DUF83" evidence="14">
    <location>
        <begin position="14"/>
        <end position="205"/>
    </location>
</feature>
<comment type="function">
    <text evidence="13">CRISPR (clustered regularly interspaced short palindromic repeat) is an adaptive immune system that provides protection against mobile genetic elements (viruses, transposable elements and conjugative plasmids). CRISPR clusters contain sequences complementary to antecedent mobile elements and target invading nucleic acids. CRISPR clusters are transcribed and processed into CRISPR RNA (crRNA).</text>
</comment>
<evidence type="ECO:0000256" key="9">
    <source>
        <dbReference type="ARBA" id="ARBA00023004"/>
    </source>
</evidence>
<keyword evidence="9 13" id="KW-0408">Iron</keyword>
<evidence type="ECO:0000256" key="6">
    <source>
        <dbReference type="ARBA" id="ARBA00022723"/>
    </source>
</evidence>
<keyword evidence="5 13" id="KW-0540">Nuclease</keyword>
<dbReference type="InterPro" id="IPR022765">
    <property type="entry name" value="Dna2/Cas4_DUF83"/>
</dbReference>
<keyword evidence="12 13" id="KW-0464">Manganese</keyword>
<dbReference type="PANTHER" id="PTHR36531:SF6">
    <property type="entry name" value="DNA REPLICATION ATP-DEPENDENT HELICASE_NUCLEASE DNA2"/>
    <property type="match status" value="1"/>
</dbReference>